<protein>
    <submittedName>
        <fullName evidence="2">Uncharacterized protein</fullName>
    </submittedName>
</protein>
<evidence type="ECO:0000256" key="1">
    <source>
        <dbReference type="SAM" id="MobiDB-lite"/>
    </source>
</evidence>
<comment type="caution">
    <text evidence="2">The sequence shown here is derived from an EMBL/GenBank/DDBJ whole genome shotgun (WGS) entry which is preliminary data.</text>
</comment>
<accession>A0A9N8EB60</accession>
<name>A0A9N8EB60_9STRA</name>
<reference evidence="2" key="1">
    <citation type="submission" date="2020-06" db="EMBL/GenBank/DDBJ databases">
        <authorList>
            <consortium name="Plant Systems Biology data submission"/>
        </authorList>
    </citation>
    <scope>NUCLEOTIDE SEQUENCE</scope>
    <source>
        <strain evidence="2">D6</strain>
    </source>
</reference>
<evidence type="ECO:0000313" key="2">
    <source>
        <dbReference type="EMBL" id="CAB9515984.1"/>
    </source>
</evidence>
<proteinExistence type="predicted"/>
<keyword evidence="3" id="KW-1185">Reference proteome</keyword>
<sequence length="238" mass="26938">MSNVRQEQPRDANVGIHDGAFADDSEKSVRGEVTVIVVDDNSDEEDEKQDEKQKTIPLLVDGGNDKKASKTSADARELHWGLNVKDAVKRLPDLDPLSDFMYAHLGIASKGDVEWAIDRAYKMQHVRRKYKIRGTYEEGTKAIRKMMERLPRQALSFTFNPHSGKVVMVMDTAESLTGIFKDQKSEETVIRGCFYACYAMFPSFECVRVGNTIIGDEAFSMPSFLPNSLRIHMRHFLA</sequence>
<evidence type="ECO:0000313" key="3">
    <source>
        <dbReference type="Proteomes" id="UP001153069"/>
    </source>
</evidence>
<feature type="region of interest" description="Disordered" evidence="1">
    <location>
        <begin position="1"/>
        <end position="70"/>
    </location>
</feature>
<dbReference type="AlphaFoldDB" id="A0A9N8EB60"/>
<organism evidence="2 3">
    <name type="scientific">Seminavis robusta</name>
    <dbReference type="NCBI Taxonomy" id="568900"/>
    <lineage>
        <taxon>Eukaryota</taxon>
        <taxon>Sar</taxon>
        <taxon>Stramenopiles</taxon>
        <taxon>Ochrophyta</taxon>
        <taxon>Bacillariophyta</taxon>
        <taxon>Bacillariophyceae</taxon>
        <taxon>Bacillariophycidae</taxon>
        <taxon>Naviculales</taxon>
        <taxon>Naviculaceae</taxon>
        <taxon>Seminavis</taxon>
    </lineage>
</organism>
<gene>
    <name evidence="2" type="ORF">SEMRO_752_G197250.1</name>
</gene>
<dbReference type="Proteomes" id="UP001153069">
    <property type="component" value="Unassembled WGS sequence"/>
</dbReference>
<dbReference type="EMBL" id="CAICTM010000751">
    <property type="protein sequence ID" value="CAB9515984.1"/>
    <property type="molecule type" value="Genomic_DNA"/>
</dbReference>